<sequence length="74" mass="8315">MRWYEDKEVIDIMGRCRLESDGEVASLKPGAAPSQPLFNYSTVSLRLLWGRIQYRAAIILFLGAERQAALEGAD</sequence>
<gene>
    <name evidence="1" type="ORF">EDC56_1918</name>
</gene>
<comment type="caution">
    <text evidence="1">The sequence shown here is derived from an EMBL/GenBank/DDBJ whole genome shotgun (WGS) entry which is preliminary data.</text>
</comment>
<proteinExistence type="predicted"/>
<evidence type="ECO:0000313" key="1">
    <source>
        <dbReference type="EMBL" id="ROS01476.1"/>
    </source>
</evidence>
<keyword evidence="2" id="KW-1185">Reference proteome</keyword>
<dbReference type="AlphaFoldDB" id="A0A3N2DNY3"/>
<evidence type="ECO:0000313" key="2">
    <source>
        <dbReference type="Proteomes" id="UP000275394"/>
    </source>
</evidence>
<dbReference type="Proteomes" id="UP000275394">
    <property type="component" value="Unassembled WGS sequence"/>
</dbReference>
<dbReference type="EMBL" id="RKHR01000004">
    <property type="protein sequence ID" value="ROS01476.1"/>
    <property type="molecule type" value="Genomic_DNA"/>
</dbReference>
<accession>A0A3N2DNY3</accession>
<name>A0A3N2DNY3_9GAMM</name>
<protein>
    <submittedName>
        <fullName evidence="1">Uncharacterized protein</fullName>
    </submittedName>
</protein>
<organism evidence="1 2">
    <name type="scientific">Sinobacterium caligoides</name>
    <dbReference type="NCBI Taxonomy" id="933926"/>
    <lineage>
        <taxon>Bacteria</taxon>
        <taxon>Pseudomonadati</taxon>
        <taxon>Pseudomonadota</taxon>
        <taxon>Gammaproteobacteria</taxon>
        <taxon>Cellvibrionales</taxon>
        <taxon>Spongiibacteraceae</taxon>
        <taxon>Sinobacterium</taxon>
    </lineage>
</organism>
<reference evidence="1 2" key="1">
    <citation type="submission" date="2018-11" db="EMBL/GenBank/DDBJ databases">
        <title>Genomic Encyclopedia of Type Strains, Phase IV (KMG-IV): sequencing the most valuable type-strain genomes for metagenomic binning, comparative biology and taxonomic classification.</title>
        <authorList>
            <person name="Goeker M."/>
        </authorList>
    </citation>
    <scope>NUCLEOTIDE SEQUENCE [LARGE SCALE GENOMIC DNA]</scope>
    <source>
        <strain evidence="1 2">DSM 100316</strain>
    </source>
</reference>